<dbReference type="Pfam" id="PF04865">
    <property type="entry name" value="Baseplate_J"/>
    <property type="match status" value="1"/>
</dbReference>
<feature type="domain" description="Baseplate protein J-like barrel" evidence="1">
    <location>
        <begin position="90"/>
        <end position="166"/>
    </location>
</feature>
<dbReference type="EMBL" id="CP067089">
    <property type="protein sequence ID" value="QQO10314.1"/>
    <property type="molecule type" value="Genomic_DNA"/>
</dbReference>
<dbReference type="InterPro" id="IPR052399">
    <property type="entry name" value="Phage_Baseplate_Assmbl_Protein"/>
</dbReference>
<name>A0A7T7XPY9_9SPIR</name>
<evidence type="ECO:0000259" key="1">
    <source>
        <dbReference type="Pfam" id="PF04865"/>
    </source>
</evidence>
<sequence length="359" mass="39938">MAFKRDSLATLQDRVYKNYMSRFKPLEKTPRYNLLKVLASAEAGMYHQLLGDLEFLSEQIFPDTATGDYLRLHWSDQVPPLYAVTAVGNVIVTGEPGTPVPAGIVFSSPSGKRYFTESAYTIQEDRTVTVRVKAEKSGEDSNLQGGTKLSIVSSLRRGIDSTAQIDAKGIIGGHDGETDEQYLTRIKETLKETGLYGKPGDFAIWAKRANSQVYKAWEFKNFSVFGALLIQCVGKNSAGTIVPVGNLEEITSFINKAAPPIMITVRTPKLLSFSPKVLLRQDEISQQSQEEIIERIKFFLDKRAAPGWIMKAVDLEDVIIDGRTISRASVLLNGIDRNDISYTVEEFPKLEEVTWGTLD</sequence>
<protein>
    <submittedName>
        <fullName evidence="2">Baseplate J/gp47 family protein</fullName>
    </submittedName>
</protein>
<accession>A0A7T7XPY9</accession>
<dbReference type="PANTHER" id="PTHR37829">
    <property type="entry name" value="PHAGE-LIKE ELEMENT PBSX PROTEIN XKDT"/>
    <property type="match status" value="1"/>
</dbReference>
<reference evidence="2" key="1">
    <citation type="submission" date="2021-01" db="EMBL/GenBank/DDBJ databases">
        <title>Description of Breznakiella homolactica.</title>
        <authorList>
            <person name="Song Y."/>
            <person name="Brune A."/>
        </authorList>
    </citation>
    <scope>NUCLEOTIDE SEQUENCE</scope>
    <source>
        <strain evidence="2">RmG30</strain>
    </source>
</reference>
<evidence type="ECO:0000313" key="2">
    <source>
        <dbReference type="EMBL" id="QQO10314.1"/>
    </source>
</evidence>
<dbReference type="Proteomes" id="UP000595917">
    <property type="component" value="Chromosome"/>
</dbReference>
<gene>
    <name evidence="2" type="ORF">JFL75_05180</name>
</gene>
<keyword evidence="3" id="KW-1185">Reference proteome</keyword>
<dbReference type="AlphaFoldDB" id="A0A7T7XPY9"/>
<evidence type="ECO:0000313" key="3">
    <source>
        <dbReference type="Proteomes" id="UP000595917"/>
    </source>
</evidence>
<dbReference type="InterPro" id="IPR006949">
    <property type="entry name" value="Barrel_Baseplate_J-like"/>
</dbReference>
<organism evidence="2 3">
    <name type="scientific">Breznakiella homolactica</name>
    <dbReference type="NCBI Taxonomy" id="2798577"/>
    <lineage>
        <taxon>Bacteria</taxon>
        <taxon>Pseudomonadati</taxon>
        <taxon>Spirochaetota</taxon>
        <taxon>Spirochaetia</taxon>
        <taxon>Spirochaetales</taxon>
        <taxon>Breznakiellaceae</taxon>
        <taxon>Breznakiella</taxon>
    </lineage>
</organism>
<dbReference type="PANTHER" id="PTHR37829:SF3">
    <property type="entry name" value="PROTEIN JAYE-RELATED"/>
    <property type="match status" value="1"/>
</dbReference>
<dbReference type="KEGG" id="bhc:JFL75_05180"/>
<proteinExistence type="predicted"/>
<dbReference type="RefSeq" id="WP_215627618.1">
    <property type="nucleotide sequence ID" value="NZ_CP067089.2"/>
</dbReference>